<dbReference type="EMBL" id="UYJE01004100">
    <property type="protein sequence ID" value="VDI25022.1"/>
    <property type="molecule type" value="Genomic_DNA"/>
</dbReference>
<evidence type="ECO:0000256" key="8">
    <source>
        <dbReference type="ARBA" id="ARBA00023065"/>
    </source>
</evidence>
<name>A0A8B6DXK1_MYTGA</name>
<dbReference type="PANTHER" id="PTHR42985">
    <property type="entry name" value="SODIUM-COUPLED MONOCARBOXYLATE TRANSPORTER"/>
    <property type="match status" value="1"/>
</dbReference>
<evidence type="ECO:0000256" key="2">
    <source>
        <dbReference type="ARBA" id="ARBA00006434"/>
    </source>
</evidence>
<keyword evidence="5 12" id="KW-0812">Transmembrane</keyword>
<dbReference type="GO" id="GO:0015293">
    <property type="term" value="F:symporter activity"/>
    <property type="evidence" value="ECO:0007669"/>
    <property type="project" value="TreeGrafter"/>
</dbReference>
<keyword evidence="14" id="KW-1185">Reference proteome</keyword>
<evidence type="ECO:0000256" key="4">
    <source>
        <dbReference type="ARBA" id="ARBA00022475"/>
    </source>
</evidence>
<feature type="transmembrane region" description="Helical" evidence="12">
    <location>
        <begin position="14"/>
        <end position="33"/>
    </location>
</feature>
<evidence type="ECO:0000256" key="11">
    <source>
        <dbReference type="RuleBase" id="RU362091"/>
    </source>
</evidence>
<dbReference type="GO" id="GO:0005886">
    <property type="term" value="C:plasma membrane"/>
    <property type="evidence" value="ECO:0007669"/>
    <property type="project" value="UniProtKB-SubCell"/>
</dbReference>
<keyword evidence="3" id="KW-0813">Transport</keyword>
<sequence>MTTSDLHNFHAADYAVFGGMLLVSMGIGIYHACAGGKQKSTKDFLMANQSMRSLPVALSVLASFFSASTLLGTPAEIYEYGTQYWISVFGAMLAPVTGSLLFGPMFFKLKVVSVFQYLEERFQSKSVRLFGALIFLVKTIIGMGIVLYGPSTALSAVTTFPEWAVILVVGGVCTFYTTIGGLKAVIWTDVFQTLVMLAGMLAVIIKGAIEVGGGYELWNIADRGKRIEFFRFDLDPHERHTFWALTIGSYFVWLAPYTVDQQMVQRFSSARSLKDAKTALLLNVPFMFILITLCSFTGLVMFAFYADCDPLKTHEVENPNQLLPLFVVELFRDVPGIPGLFVACLFSGAMSSISSMLNSLSAVTWEDFLKLKFYKVSDERATFVTKCL</sequence>
<feature type="transmembrane region" description="Helical" evidence="12">
    <location>
        <begin position="240"/>
        <end position="259"/>
    </location>
</feature>
<evidence type="ECO:0000256" key="10">
    <source>
        <dbReference type="ARBA" id="ARBA00023201"/>
    </source>
</evidence>
<dbReference type="GO" id="GO:0006814">
    <property type="term" value="P:sodium ion transport"/>
    <property type="evidence" value="ECO:0007669"/>
    <property type="project" value="UniProtKB-KW"/>
</dbReference>
<dbReference type="PROSITE" id="PS50283">
    <property type="entry name" value="NA_SOLUT_SYMP_3"/>
    <property type="match status" value="1"/>
</dbReference>
<keyword evidence="10" id="KW-0739">Sodium transport</keyword>
<evidence type="ECO:0000256" key="1">
    <source>
        <dbReference type="ARBA" id="ARBA00004651"/>
    </source>
</evidence>
<feature type="transmembrane region" description="Helical" evidence="12">
    <location>
        <begin position="84"/>
        <end position="107"/>
    </location>
</feature>
<keyword evidence="8" id="KW-0406">Ion transport</keyword>
<evidence type="ECO:0000256" key="9">
    <source>
        <dbReference type="ARBA" id="ARBA00023136"/>
    </source>
</evidence>
<feature type="transmembrane region" description="Helical" evidence="12">
    <location>
        <begin position="280"/>
        <end position="306"/>
    </location>
</feature>
<reference evidence="13" key="1">
    <citation type="submission" date="2018-11" db="EMBL/GenBank/DDBJ databases">
        <authorList>
            <person name="Alioto T."/>
            <person name="Alioto T."/>
        </authorList>
    </citation>
    <scope>NUCLEOTIDE SEQUENCE</scope>
</reference>
<evidence type="ECO:0000256" key="3">
    <source>
        <dbReference type="ARBA" id="ARBA00022448"/>
    </source>
</evidence>
<feature type="transmembrane region" description="Helical" evidence="12">
    <location>
        <begin position="340"/>
        <end position="365"/>
    </location>
</feature>
<feature type="transmembrane region" description="Helical" evidence="12">
    <location>
        <begin position="127"/>
        <end position="148"/>
    </location>
</feature>
<feature type="transmembrane region" description="Helical" evidence="12">
    <location>
        <begin position="191"/>
        <end position="209"/>
    </location>
</feature>
<dbReference type="InterPro" id="IPR051163">
    <property type="entry name" value="Sodium:Solute_Symporter_SSF"/>
</dbReference>
<evidence type="ECO:0000313" key="13">
    <source>
        <dbReference type="EMBL" id="VDI25022.1"/>
    </source>
</evidence>
<feature type="transmembrane region" description="Helical" evidence="12">
    <location>
        <begin position="160"/>
        <end position="179"/>
    </location>
</feature>
<comment type="subcellular location">
    <subcellularLocation>
        <location evidence="1">Cell membrane</location>
        <topology evidence="1">Multi-pass membrane protein</topology>
    </subcellularLocation>
</comment>
<keyword evidence="9 12" id="KW-0472">Membrane</keyword>
<organism evidence="13 14">
    <name type="scientific">Mytilus galloprovincialis</name>
    <name type="common">Mediterranean mussel</name>
    <dbReference type="NCBI Taxonomy" id="29158"/>
    <lineage>
        <taxon>Eukaryota</taxon>
        <taxon>Metazoa</taxon>
        <taxon>Spiralia</taxon>
        <taxon>Lophotrochozoa</taxon>
        <taxon>Mollusca</taxon>
        <taxon>Bivalvia</taxon>
        <taxon>Autobranchia</taxon>
        <taxon>Pteriomorphia</taxon>
        <taxon>Mytilida</taxon>
        <taxon>Mytiloidea</taxon>
        <taxon>Mytilidae</taxon>
        <taxon>Mytilinae</taxon>
        <taxon>Mytilus</taxon>
    </lineage>
</organism>
<dbReference type="Proteomes" id="UP000596742">
    <property type="component" value="Unassembled WGS sequence"/>
</dbReference>
<evidence type="ECO:0000256" key="6">
    <source>
        <dbReference type="ARBA" id="ARBA00022989"/>
    </source>
</evidence>
<evidence type="ECO:0000313" key="14">
    <source>
        <dbReference type="Proteomes" id="UP000596742"/>
    </source>
</evidence>
<dbReference type="CDD" id="cd11492">
    <property type="entry name" value="SLC5sbd_NIS-SMVT"/>
    <property type="match status" value="1"/>
</dbReference>
<gene>
    <name evidence="13" type="ORF">MGAL_10B045725</name>
</gene>
<evidence type="ECO:0000256" key="12">
    <source>
        <dbReference type="SAM" id="Phobius"/>
    </source>
</evidence>
<dbReference type="InterPro" id="IPR038377">
    <property type="entry name" value="Na/Glc_symporter_sf"/>
</dbReference>
<dbReference type="PANTHER" id="PTHR42985:SF40">
    <property type="entry name" value="LD47995P-RELATED"/>
    <property type="match status" value="1"/>
</dbReference>
<keyword evidence="6 12" id="KW-1133">Transmembrane helix</keyword>
<feature type="transmembrane region" description="Helical" evidence="12">
    <location>
        <begin position="54"/>
        <end position="72"/>
    </location>
</feature>
<comment type="similarity">
    <text evidence="2 11">Belongs to the sodium:solute symporter (SSF) (TC 2.A.21) family.</text>
</comment>
<accession>A0A8B6DXK1</accession>
<dbReference type="Pfam" id="PF00474">
    <property type="entry name" value="SSF"/>
    <property type="match status" value="1"/>
</dbReference>
<dbReference type="AlphaFoldDB" id="A0A8B6DXK1"/>
<dbReference type="NCBIfam" id="TIGR00813">
    <property type="entry name" value="sss"/>
    <property type="match status" value="1"/>
</dbReference>
<feature type="non-terminal residue" evidence="13">
    <location>
        <position position="1"/>
    </location>
</feature>
<proteinExistence type="inferred from homology"/>
<comment type="caution">
    <text evidence="13">The sequence shown here is derived from an EMBL/GenBank/DDBJ whole genome shotgun (WGS) entry which is preliminary data.</text>
</comment>
<dbReference type="Gene3D" id="1.20.1730.10">
    <property type="entry name" value="Sodium/glucose cotransporter"/>
    <property type="match status" value="1"/>
</dbReference>
<dbReference type="OrthoDB" id="10043921at2759"/>
<keyword evidence="4" id="KW-1003">Cell membrane</keyword>
<dbReference type="InterPro" id="IPR001734">
    <property type="entry name" value="Na/solute_symporter"/>
</dbReference>
<keyword evidence="7" id="KW-0915">Sodium</keyword>
<protein>
    <submittedName>
        <fullName evidence="13">Solute carrier family 5 (Sodium-coupled monocarboxylate transporter), member 8/12</fullName>
    </submittedName>
</protein>
<evidence type="ECO:0000256" key="7">
    <source>
        <dbReference type="ARBA" id="ARBA00023053"/>
    </source>
</evidence>
<evidence type="ECO:0000256" key="5">
    <source>
        <dbReference type="ARBA" id="ARBA00022692"/>
    </source>
</evidence>